<dbReference type="AlphaFoldDB" id="A0A2R8ALT8"/>
<reference evidence="2 3" key="1">
    <citation type="submission" date="2018-03" db="EMBL/GenBank/DDBJ databases">
        <authorList>
            <person name="Keele B.F."/>
        </authorList>
    </citation>
    <scope>NUCLEOTIDE SEQUENCE [LARGE SCALE GENOMIC DNA]</scope>
    <source>
        <strain evidence="2 3">CECT 8811</strain>
    </source>
</reference>
<organism evidence="2 3">
    <name type="scientific">Aliiroseovarius pelagivivens</name>
    <dbReference type="NCBI Taxonomy" id="1639690"/>
    <lineage>
        <taxon>Bacteria</taxon>
        <taxon>Pseudomonadati</taxon>
        <taxon>Pseudomonadota</taxon>
        <taxon>Alphaproteobacteria</taxon>
        <taxon>Rhodobacterales</taxon>
        <taxon>Paracoccaceae</taxon>
        <taxon>Aliiroseovarius</taxon>
    </lineage>
</organism>
<dbReference type="RefSeq" id="WP_108856859.1">
    <property type="nucleotide sequence ID" value="NZ_OMOI01000001.1"/>
</dbReference>
<feature type="compositionally biased region" description="Low complexity" evidence="1">
    <location>
        <begin position="11"/>
        <end position="21"/>
    </location>
</feature>
<protein>
    <submittedName>
        <fullName evidence="2">Uncharacterized protein</fullName>
    </submittedName>
</protein>
<evidence type="ECO:0000313" key="3">
    <source>
        <dbReference type="Proteomes" id="UP000244911"/>
    </source>
</evidence>
<accession>A0A2R8ALT8</accession>
<dbReference type="OrthoDB" id="7872658at2"/>
<feature type="compositionally biased region" description="Pro residues" evidence="1">
    <location>
        <begin position="65"/>
        <end position="79"/>
    </location>
</feature>
<gene>
    <name evidence="2" type="ORF">ALP8811_01906</name>
</gene>
<name>A0A2R8ALT8_9RHOB</name>
<dbReference type="EMBL" id="OMOI01000001">
    <property type="protein sequence ID" value="SPF76889.1"/>
    <property type="molecule type" value="Genomic_DNA"/>
</dbReference>
<evidence type="ECO:0000256" key="1">
    <source>
        <dbReference type="SAM" id="MobiDB-lite"/>
    </source>
</evidence>
<evidence type="ECO:0000313" key="2">
    <source>
        <dbReference type="EMBL" id="SPF76889.1"/>
    </source>
</evidence>
<feature type="region of interest" description="Disordered" evidence="1">
    <location>
        <begin position="1"/>
        <end position="129"/>
    </location>
</feature>
<proteinExistence type="predicted"/>
<sequence length="129" mass="14024">MEFTIPSPLGAQATIAAQQPARPAPDPTRVEKASKAGKTRADTHNATDHGNTQTQRHGAKRNAAKPPPDPNQPVGPPPSFQLNVLEMERELQQRLAQIEFSRSLEDQNTLQVTDADPENPVEPTSDTTD</sequence>
<dbReference type="Proteomes" id="UP000244911">
    <property type="component" value="Unassembled WGS sequence"/>
</dbReference>
<keyword evidence="3" id="KW-1185">Reference proteome</keyword>
<feature type="compositionally biased region" description="Basic and acidic residues" evidence="1">
    <location>
        <begin position="28"/>
        <end position="47"/>
    </location>
</feature>